<dbReference type="SUPFAM" id="SSF48179">
    <property type="entry name" value="6-phosphogluconate dehydrogenase C-terminal domain-like"/>
    <property type="match status" value="1"/>
</dbReference>
<dbReference type="GO" id="GO:0019592">
    <property type="term" value="P:mannitol catabolic process"/>
    <property type="evidence" value="ECO:0007669"/>
    <property type="project" value="TreeGrafter"/>
</dbReference>
<comment type="catalytic activity">
    <reaction evidence="6">
        <text>D-mannitol 1-phosphate + NAD(+) = beta-D-fructose 6-phosphate + NADH + H(+)</text>
        <dbReference type="Rhea" id="RHEA:19661"/>
        <dbReference type="ChEBI" id="CHEBI:15378"/>
        <dbReference type="ChEBI" id="CHEBI:57540"/>
        <dbReference type="ChEBI" id="CHEBI:57634"/>
        <dbReference type="ChEBI" id="CHEBI:57945"/>
        <dbReference type="ChEBI" id="CHEBI:61381"/>
        <dbReference type="EC" id="1.1.1.17"/>
    </reaction>
</comment>
<dbReference type="InterPro" id="IPR013328">
    <property type="entry name" value="6PGD_dom2"/>
</dbReference>
<dbReference type="InterPro" id="IPR013118">
    <property type="entry name" value="Mannitol_DH_C"/>
</dbReference>
<proteinExistence type="inferred from homology"/>
<evidence type="ECO:0000256" key="4">
    <source>
        <dbReference type="ARBA" id="ARBA00023002"/>
    </source>
</evidence>
<dbReference type="InterPro" id="IPR023027">
    <property type="entry name" value="Mannitol_DH_CS"/>
</dbReference>
<evidence type="ECO:0000256" key="5">
    <source>
        <dbReference type="ARBA" id="ARBA00023027"/>
    </source>
</evidence>
<dbReference type="NCBIfam" id="NF002648">
    <property type="entry name" value="PRK02318.1-4"/>
    <property type="match status" value="1"/>
</dbReference>
<comment type="similarity">
    <text evidence="1 6">Belongs to the mannitol dehydrogenase family.</text>
</comment>
<dbReference type="GO" id="GO:0008926">
    <property type="term" value="F:mannitol-1-phosphate 5-dehydrogenase activity"/>
    <property type="evidence" value="ECO:0007669"/>
    <property type="project" value="UniProtKB-UniRule"/>
</dbReference>
<dbReference type="InterPro" id="IPR013131">
    <property type="entry name" value="Mannitol_DH_N"/>
</dbReference>
<feature type="modified residue" description="N6-acetyllysine" evidence="6">
    <location>
        <position position="269"/>
    </location>
</feature>
<dbReference type="Pfam" id="PF08125">
    <property type="entry name" value="Mannitol_dh_C"/>
    <property type="match status" value="1"/>
</dbReference>
<dbReference type="AlphaFoldDB" id="A0A765X7N8"/>
<dbReference type="SUPFAM" id="SSF51735">
    <property type="entry name" value="NAD(P)-binding Rossmann-fold domains"/>
    <property type="match status" value="1"/>
</dbReference>
<gene>
    <name evidence="6 9" type="primary">mtlD</name>
    <name evidence="9" type="ORF">GGB84_002853</name>
</gene>
<accession>A0A765X7N8</accession>
<dbReference type="EMBL" id="DAAYTU010000016">
    <property type="protein sequence ID" value="HAG5771167.1"/>
    <property type="molecule type" value="Genomic_DNA"/>
</dbReference>
<feature type="domain" description="Mannitol dehydrogenase N-terminal" evidence="7">
    <location>
        <begin position="1"/>
        <end position="197"/>
    </location>
</feature>
<evidence type="ECO:0000256" key="6">
    <source>
        <dbReference type="HAMAP-Rule" id="MF_00196"/>
    </source>
</evidence>
<dbReference type="NCBIfam" id="NF002646">
    <property type="entry name" value="PRK02318.1-2"/>
    <property type="match status" value="1"/>
</dbReference>
<dbReference type="InterPro" id="IPR008927">
    <property type="entry name" value="6-PGluconate_DH-like_C_sf"/>
</dbReference>
<evidence type="ECO:0000259" key="8">
    <source>
        <dbReference type="Pfam" id="PF08125"/>
    </source>
</evidence>
<keyword evidence="6" id="KW-0007">Acetylation</keyword>
<dbReference type="PROSITE" id="PS00974">
    <property type="entry name" value="MANNITOL_DHGENASE"/>
    <property type="match status" value="1"/>
</dbReference>
<reference evidence="9" key="2">
    <citation type="submission" date="2020-02" db="EMBL/GenBank/DDBJ databases">
        <authorList>
            <consortium name="NCBI Pathogen Detection Project"/>
        </authorList>
    </citation>
    <scope>NUCLEOTIDE SEQUENCE</scope>
    <source>
        <strain evidence="9">1839</strain>
    </source>
</reference>
<dbReference type="GO" id="GO:0005829">
    <property type="term" value="C:cytosol"/>
    <property type="evidence" value="ECO:0007669"/>
    <property type="project" value="TreeGrafter"/>
</dbReference>
<reference evidence="9" key="1">
    <citation type="journal article" date="2018" name="Genome Biol.">
        <title>SKESA: strategic k-mer extension for scrupulous assemblies.</title>
        <authorList>
            <person name="Souvorov A."/>
            <person name="Agarwala R."/>
            <person name="Lipman D.J."/>
        </authorList>
    </citation>
    <scope>NUCLEOTIDE SEQUENCE [LARGE SCALE GENOMIC DNA]</scope>
    <source>
        <strain evidence="9">1839</strain>
    </source>
</reference>
<protein>
    <recommendedName>
        <fullName evidence="3 6">Mannitol-1-phosphate 5-dehydrogenase</fullName>
        <ecNumber evidence="2 6">1.1.1.17</ecNumber>
    </recommendedName>
</protein>
<dbReference type="EC" id="1.1.1.17" evidence="2 6"/>
<name>A0A765X7N8_ECOLX</name>
<evidence type="ECO:0000256" key="3">
    <source>
        <dbReference type="ARBA" id="ARBA00016219"/>
    </source>
</evidence>
<evidence type="ECO:0000256" key="1">
    <source>
        <dbReference type="ARBA" id="ARBA00006541"/>
    </source>
</evidence>
<dbReference type="NCBIfam" id="NF002652">
    <property type="entry name" value="PRK02318.2-5"/>
    <property type="match status" value="1"/>
</dbReference>
<evidence type="ECO:0000259" key="7">
    <source>
        <dbReference type="Pfam" id="PF01232"/>
    </source>
</evidence>
<keyword evidence="4 6" id="KW-0560">Oxidoreductase</keyword>
<dbReference type="FunFam" id="1.10.1040.10:FF:000009">
    <property type="entry name" value="Mannitol-1-phosphate 5-dehydrogenase"/>
    <property type="match status" value="1"/>
</dbReference>
<dbReference type="Gene3D" id="3.40.50.720">
    <property type="entry name" value="NAD(P)-binding Rossmann-like Domain"/>
    <property type="match status" value="1"/>
</dbReference>
<dbReference type="PANTHER" id="PTHR30524">
    <property type="entry name" value="MANNITOL-1-PHOSPHATE 5-DEHYDROGENASE"/>
    <property type="match status" value="1"/>
</dbReference>
<sequence>MKALHFGAGNIGRGFIGKLLADAGIQLTFADVNQVVLDALNARHSYQVHVVGETEQVDTVSGVNAVSSIGDDVVDLIAQVDLVTTAVGPVVLERIAPTIAKGLVKRKEQGNESPLNIIACENMVRGTTQLKGHVMNALPEDAKAWVEAHVGFVDSAVDRIVPPSASATNDPLEVTVETFSEWIVDKTQFKGALPNIPGMELTDNLMAFVERKLFTLNTGHAITAYLGKLAGHQTIRDAILDEKIRTVVKGAMEESGAVLIKRYGFDADKHTAYIQKILGRFENPYLKDDVERVGRQPLRKLSAGDRLVKPLLGTLEYGLPHKNLIQGIAAAMHFRSEDDPQAQELAALIADKGPQAALAHISGLDANSEVVTEAVTAYNAMQ</sequence>
<evidence type="ECO:0000256" key="2">
    <source>
        <dbReference type="ARBA" id="ARBA00012939"/>
    </source>
</evidence>
<dbReference type="NCBIfam" id="NF002650">
    <property type="entry name" value="PRK02318.2-2"/>
    <property type="match status" value="1"/>
</dbReference>
<dbReference type="PANTHER" id="PTHR30524:SF0">
    <property type="entry name" value="ALTRONATE OXIDOREDUCTASE-RELATED"/>
    <property type="match status" value="1"/>
</dbReference>
<dbReference type="HAMAP" id="MF_00196">
    <property type="entry name" value="Mannitol_dehydrog"/>
    <property type="match status" value="1"/>
</dbReference>
<evidence type="ECO:0000313" key="9">
    <source>
        <dbReference type="EMBL" id="HAG5771167.1"/>
    </source>
</evidence>
<dbReference type="Gene3D" id="1.10.1040.10">
    <property type="entry name" value="N-(1-d-carboxylethyl)-l-norvaline Dehydrogenase, domain 2"/>
    <property type="match status" value="1"/>
</dbReference>
<dbReference type="NCBIfam" id="NF002647">
    <property type="entry name" value="PRK02318.1-3"/>
    <property type="match status" value="1"/>
</dbReference>
<comment type="caution">
    <text evidence="9">The sequence shown here is derived from an EMBL/GenBank/DDBJ whole genome shotgun (WGS) entry which is preliminary data.</text>
</comment>
<keyword evidence="5 6" id="KW-0520">NAD</keyword>
<feature type="domain" description="Mannitol dehydrogenase C-terminal" evidence="8">
    <location>
        <begin position="204"/>
        <end position="381"/>
    </location>
</feature>
<dbReference type="InterPro" id="IPR036291">
    <property type="entry name" value="NAD(P)-bd_dom_sf"/>
</dbReference>
<dbReference type="Pfam" id="PF01232">
    <property type="entry name" value="Mannitol_dh"/>
    <property type="match status" value="1"/>
</dbReference>
<dbReference type="FunFam" id="3.40.50.720:FF:000075">
    <property type="entry name" value="Mannitol-1-phosphate 5-dehydrogenase"/>
    <property type="match status" value="1"/>
</dbReference>
<dbReference type="InterPro" id="IPR000669">
    <property type="entry name" value="Mannitol_DH"/>
</dbReference>
<organism evidence="9">
    <name type="scientific">Escherichia coli</name>
    <dbReference type="NCBI Taxonomy" id="562"/>
    <lineage>
        <taxon>Bacteria</taxon>
        <taxon>Pseudomonadati</taxon>
        <taxon>Pseudomonadota</taxon>
        <taxon>Gammaproteobacteria</taxon>
        <taxon>Enterobacterales</taxon>
        <taxon>Enterobacteriaceae</taxon>
        <taxon>Escherichia</taxon>
    </lineage>
</organism>
<dbReference type="InterPro" id="IPR023028">
    <property type="entry name" value="Mannitol_1_phos_5_DH"/>
</dbReference>
<feature type="binding site" evidence="6">
    <location>
        <begin position="3"/>
        <end position="14"/>
    </location>
    <ligand>
        <name>NAD(+)</name>
        <dbReference type="ChEBI" id="CHEBI:57540"/>
    </ligand>
</feature>
<dbReference type="PRINTS" id="PR00084">
    <property type="entry name" value="MTLDHDRGNASE"/>
</dbReference>